<feature type="transmembrane region" description="Helical" evidence="1">
    <location>
        <begin position="12"/>
        <end position="40"/>
    </location>
</feature>
<protein>
    <submittedName>
        <fullName evidence="3">Uncharacterized protein</fullName>
    </submittedName>
</protein>
<dbReference type="EMBL" id="BLWD01000003">
    <property type="protein sequence ID" value="GFN09701.1"/>
    <property type="molecule type" value="Genomic_DNA"/>
</dbReference>
<evidence type="ECO:0000313" key="4">
    <source>
        <dbReference type="Proteomes" id="UP000498740"/>
    </source>
</evidence>
<dbReference type="Proteomes" id="UP000498740">
    <property type="component" value="Unassembled WGS sequence"/>
</dbReference>
<proteinExistence type="predicted"/>
<name>A0A7J0D4N5_STRMI</name>
<keyword evidence="1" id="KW-0812">Transmembrane</keyword>
<dbReference type="EMBL" id="BLWD01000002">
    <property type="protein sequence ID" value="GFN09243.1"/>
    <property type="molecule type" value="Genomic_DNA"/>
</dbReference>
<keyword evidence="1" id="KW-0472">Membrane</keyword>
<keyword evidence="1" id="KW-1133">Transmembrane helix</keyword>
<feature type="transmembrane region" description="Helical" evidence="1">
    <location>
        <begin position="87"/>
        <end position="106"/>
    </location>
</feature>
<evidence type="ECO:0000313" key="3">
    <source>
        <dbReference type="EMBL" id="GFN09701.1"/>
    </source>
</evidence>
<evidence type="ECO:0000313" key="2">
    <source>
        <dbReference type="EMBL" id="GFN09243.1"/>
    </source>
</evidence>
<reference evidence="3 4" key="1">
    <citation type="submission" date="2020-05" db="EMBL/GenBank/DDBJ databases">
        <title>Whole genome shotgun sequence of Streptomyces microflavus NBRC 13062.</title>
        <authorList>
            <person name="Komaki H."/>
            <person name="Tamura T."/>
        </authorList>
    </citation>
    <scope>NUCLEOTIDE SEQUENCE [LARGE SCALE GENOMIC DNA]</scope>
    <source>
        <strain evidence="3 4">NBRC 13062</strain>
    </source>
</reference>
<accession>A0A7J0D4N5</accession>
<feature type="transmembrane region" description="Helical" evidence="1">
    <location>
        <begin position="52"/>
        <end position="75"/>
    </location>
</feature>
<sequence>MSAIRPWCQAKLAGGHVTAIVVLGDLLVCALLLLASIGVIGTEPTTRAEETAAWQSAGQLYFGWLMVGAASFALLRMPKTLLAHVSTMLLSPIALFVLLLLLASGLD</sequence>
<evidence type="ECO:0000256" key="1">
    <source>
        <dbReference type="SAM" id="Phobius"/>
    </source>
</evidence>
<organism evidence="3 4">
    <name type="scientific">Streptomyces microflavus</name>
    <name type="common">Streptomyces lipmanii</name>
    <dbReference type="NCBI Taxonomy" id="1919"/>
    <lineage>
        <taxon>Bacteria</taxon>
        <taxon>Bacillati</taxon>
        <taxon>Actinomycetota</taxon>
        <taxon>Actinomycetes</taxon>
        <taxon>Kitasatosporales</taxon>
        <taxon>Streptomycetaceae</taxon>
        <taxon>Streptomyces</taxon>
    </lineage>
</organism>
<gene>
    <name evidence="2" type="ORF">Smic_77990</name>
    <name evidence="3" type="ORF">Smic_82570</name>
</gene>
<comment type="caution">
    <text evidence="3">The sequence shown here is derived from an EMBL/GenBank/DDBJ whole genome shotgun (WGS) entry which is preliminary data.</text>
</comment>
<dbReference type="AlphaFoldDB" id="A0A7J0D4N5"/>